<sequence length="528" mass="56690">MCPDPHKTPISGNISDSNPLLKRRLAAVVLAALLGSGIAPFAASPAFAQDSERIADEKVPAPVRATARANALDSRDVDYRKFDETGRYQVNFTTPANLRLQLIINKEGELVAGPRLAPTQVAGGPAAGDRERLLGDWIARVRNAQATAAAAAATPPPAVPPNVPTPTPPVAVPGQVPAPPTTPGAVAAPAARPLSTEIRAADLPAPALKSLDRFTNGGKHVNYYRVTVEDRARYQAMFTAADGSRQEVTVADNGSLMSGPLVMTAQIDDRSLQMDGPDNLKVATSARVEPSEIPARAMDAISKYVKTGSDVRYRKDTFADGSVGYTAHWIQTDNSRRYFLTVAENGDLRQAAKLSMYQPAAAPGAQENGVAVSWTDLPDRVRKTLEPLTRADAKARYFKQSRDNKISYGSIYHSNGHEMWVRVDEAGETIVNPVSAQTGKPIDTSEPAKAAARVSPAMLQDRLNFSELPAPVKEKVLKETTGSKDVINMKHDRAGRAVYHTVWTDAAGRQQELYLDARGEAVPAPKSN</sequence>
<dbReference type="AlphaFoldDB" id="A0A7M2X223"/>
<dbReference type="Proteomes" id="UP000593765">
    <property type="component" value="Chromosome"/>
</dbReference>
<dbReference type="RefSeq" id="WP_206295024.1">
    <property type="nucleotide sequence ID" value="NZ_CP063458.1"/>
</dbReference>
<evidence type="ECO:0000313" key="2">
    <source>
        <dbReference type="Proteomes" id="UP000593765"/>
    </source>
</evidence>
<name>A0A7M2X223_9BACT</name>
<keyword evidence="2" id="KW-1185">Reference proteome</keyword>
<gene>
    <name evidence="1" type="ORF">IPV69_10280</name>
</gene>
<evidence type="ECO:0008006" key="3">
    <source>
        <dbReference type="Google" id="ProtNLM"/>
    </source>
</evidence>
<reference evidence="1 2" key="1">
    <citation type="submission" date="2020-10" db="EMBL/GenBank/DDBJ databases">
        <title>Wide distribution of Phycisphaera-like planctomycetes from WD2101 soil group in peatlands and genome analysis of the first cultivated representative.</title>
        <authorList>
            <person name="Dedysh S.N."/>
            <person name="Beletsky A.V."/>
            <person name="Ivanova A."/>
            <person name="Kulichevskaya I.S."/>
            <person name="Suzina N.E."/>
            <person name="Philippov D.A."/>
            <person name="Rakitin A.L."/>
            <person name="Mardanov A.V."/>
            <person name="Ravin N.V."/>
        </authorList>
    </citation>
    <scope>NUCLEOTIDE SEQUENCE [LARGE SCALE GENOMIC DNA]</scope>
    <source>
        <strain evidence="1 2">M1803</strain>
    </source>
</reference>
<organism evidence="1 2">
    <name type="scientific">Humisphaera borealis</name>
    <dbReference type="NCBI Taxonomy" id="2807512"/>
    <lineage>
        <taxon>Bacteria</taxon>
        <taxon>Pseudomonadati</taxon>
        <taxon>Planctomycetota</taxon>
        <taxon>Phycisphaerae</taxon>
        <taxon>Tepidisphaerales</taxon>
        <taxon>Tepidisphaeraceae</taxon>
        <taxon>Humisphaera</taxon>
    </lineage>
</organism>
<accession>A0A7M2X223</accession>
<protein>
    <recommendedName>
        <fullName evidence="3">PepSY domain-containing protein</fullName>
    </recommendedName>
</protein>
<dbReference type="KEGG" id="hbs:IPV69_10280"/>
<evidence type="ECO:0000313" key="1">
    <source>
        <dbReference type="EMBL" id="QOV91714.1"/>
    </source>
</evidence>
<proteinExistence type="predicted"/>
<dbReference type="EMBL" id="CP063458">
    <property type="protein sequence ID" value="QOV91714.1"/>
    <property type="molecule type" value="Genomic_DNA"/>
</dbReference>